<dbReference type="EMBL" id="KQ249376">
    <property type="protein sequence ID" value="KNC71164.1"/>
    <property type="molecule type" value="Genomic_DNA"/>
</dbReference>
<protein>
    <submittedName>
        <fullName evidence="1">Uncharacterized protein</fullName>
    </submittedName>
</protein>
<feature type="non-terminal residue" evidence="1">
    <location>
        <position position="84"/>
    </location>
</feature>
<dbReference type="RefSeq" id="XP_014145066.1">
    <property type="nucleotide sequence ID" value="XM_014289591.1"/>
</dbReference>
<organism evidence="1 2">
    <name type="scientific">Sphaeroforma arctica JP610</name>
    <dbReference type="NCBI Taxonomy" id="667725"/>
    <lineage>
        <taxon>Eukaryota</taxon>
        <taxon>Ichthyosporea</taxon>
        <taxon>Ichthyophonida</taxon>
        <taxon>Sphaeroforma</taxon>
    </lineage>
</organism>
<name>A0A0L0F3I5_9EUKA</name>
<reference evidence="1 2" key="1">
    <citation type="submission" date="2011-02" db="EMBL/GenBank/DDBJ databases">
        <title>The Genome Sequence of Sphaeroforma arctica JP610.</title>
        <authorList>
            <consortium name="The Broad Institute Genome Sequencing Platform"/>
            <person name="Russ C."/>
            <person name="Cuomo C."/>
            <person name="Young S.K."/>
            <person name="Zeng Q."/>
            <person name="Gargeya S."/>
            <person name="Alvarado L."/>
            <person name="Berlin A."/>
            <person name="Chapman S.B."/>
            <person name="Chen Z."/>
            <person name="Freedman E."/>
            <person name="Gellesch M."/>
            <person name="Goldberg J."/>
            <person name="Griggs A."/>
            <person name="Gujja S."/>
            <person name="Heilman E."/>
            <person name="Heiman D."/>
            <person name="Howarth C."/>
            <person name="Mehta T."/>
            <person name="Neiman D."/>
            <person name="Pearson M."/>
            <person name="Roberts A."/>
            <person name="Saif S."/>
            <person name="Shea T."/>
            <person name="Shenoy N."/>
            <person name="Sisk P."/>
            <person name="Stolte C."/>
            <person name="Sykes S."/>
            <person name="White J."/>
            <person name="Yandava C."/>
            <person name="Burger G."/>
            <person name="Gray M.W."/>
            <person name="Holland P.W.H."/>
            <person name="King N."/>
            <person name="Lang F.B.F."/>
            <person name="Roger A.J."/>
            <person name="Ruiz-Trillo I."/>
            <person name="Haas B."/>
            <person name="Nusbaum C."/>
            <person name="Birren B."/>
        </authorList>
    </citation>
    <scope>NUCLEOTIDE SEQUENCE [LARGE SCALE GENOMIC DNA]</scope>
    <source>
        <strain evidence="1 2">JP610</strain>
    </source>
</reference>
<evidence type="ECO:0000313" key="2">
    <source>
        <dbReference type="Proteomes" id="UP000054560"/>
    </source>
</evidence>
<dbReference type="GeneID" id="25916808"/>
<keyword evidence="2" id="KW-1185">Reference proteome</keyword>
<accession>A0A0L0F3I5</accession>
<dbReference type="AlphaFoldDB" id="A0A0L0F3I5"/>
<evidence type="ECO:0000313" key="1">
    <source>
        <dbReference type="EMBL" id="KNC71164.1"/>
    </source>
</evidence>
<sequence length="84" mass="9704">MFAVHDMEAVHDTISFEQFEVDADLHVLDVTSTSVPSGQYEQDMHSCLMFLLNEVYVGFTGWRYQKDIREMHQIGSAVLQTFET</sequence>
<gene>
    <name evidence="1" type="ORF">SARC_16304</name>
</gene>
<dbReference type="Proteomes" id="UP000054560">
    <property type="component" value="Unassembled WGS sequence"/>
</dbReference>
<proteinExistence type="predicted"/>